<dbReference type="PANTHER" id="PTHR10146">
    <property type="entry name" value="PROLINE SYNTHETASE CO-TRANSCRIBED BACTERIAL HOMOLOG PROTEIN"/>
    <property type="match status" value="1"/>
</dbReference>
<dbReference type="PANTHER" id="PTHR10146:SF14">
    <property type="entry name" value="PYRIDOXAL PHOSPHATE HOMEOSTASIS PROTEIN"/>
    <property type="match status" value="1"/>
</dbReference>
<comment type="caution">
    <text evidence="3">The sequence shown here is derived from an EMBL/GenBank/DDBJ whole genome shotgun (WGS) entry which is preliminary data.</text>
</comment>
<dbReference type="InterPro" id="IPR029066">
    <property type="entry name" value="PLP-binding_barrel"/>
</dbReference>
<accession>A0A644WGK7</accession>
<dbReference type="InterPro" id="IPR011078">
    <property type="entry name" value="PyrdxlP_homeostasis"/>
</dbReference>
<sequence length="228" mass="25179">MTDLQKNREEILSDIAKAASTYGRNARDITLMAVSKTHPFQAMEELFACGQLVFGENRVQEAQEKLPSGRPQGMRIHLIGHLQTNKAKKALELFDAIDSVDSLKLALKLESLACKSLPILLELKTAPEESKSGFEDEHALFQALETISSFNKVSVKGLMTIGPLAGSETEIRKAFALLRTTAERAKQRFPELDFSTLSMGMSSDYRYAIAEGSTLIRVGTRLFGPREG</sequence>
<dbReference type="GO" id="GO:0030170">
    <property type="term" value="F:pyridoxal phosphate binding"/>
    <property type="evidence" value="ECO:0007669"/>
    <property type="project" value="InterPro"/>
</dbReference>
<dbReference type="InterPro" id="IPR001608">
    <property type="entry name" value="Ala_racemase_N"/>
</dbReference>
<gene>
    <name evidence="3" type="primary">yggS_6</name>
    <name evidence="3" type="ORF">SDC9_48882</name>
</gene>
<evidence type="ECO:0000256" key="1">
    <source>
        <dbReference type="ARBA" id="ARBA00022898"/>
    </source>
</evidence>
<dbReference type="Gene3D" id="3.20.20.10">
    <property type="entry name" value="Alanine racemase"/>
    <property type="match status" value="1"/>
</dbReference>
<protein>
    <submittedName>
        <fullName evidence="3">Pyridoxal phosphate homeostasis protein</fullName>
    </submittedName>
</protein>
<dbReference type="SUPFAM" id="SSF51419">
    <property type="entry name" value="PLP-binding barrel"/>
    <property type="match status" value="1"/>
</dbReference>
<reference evidence="3" key="1">
    <citation type="submission" date="2019-08" db="EMBL/GenBank/DDBJ databases">
        <authorList>
            <person name="Kucharzyk K."/>
            <person name="Murdoch R.W."/>
            <person name="Higgins S."/>
            <person name="Loffler F."/>
        </authorList>
    </citation>
    <scope>NUCLEOTIDE SEQUENCE</scope>
</reference>
<dbReference type="NCBIfam" id="TIGR00044">
    <property type="entry name" value="YggS family pyridoxal phosphate-dependent enzyme"/>
    <property type="match status" value="1"/>
</dbReference>
<dbReference type="Pfam" id="PF01168">
    <property type="entry name" value="Ala_racemase_N"/>
    <property type="match status" value="1"/>
</dbReference>
<dbReference type="EMBL" id="VSSQ01000884">
    <property type="protein sequence ID" value="MPM02628.1"/>
    <property type="molecule type" value="Genomic_DNA"/>
</dbReference>
<proteinExistence type="inferred from homology"/>
<keyword evidence="1" id="KW-0663">Pyridoxal phosphate</keyword>
<dbReference type="HAMAP" id="MF_02087">
    <property type="entry name" value="PLP_homeostasis"/>
    <property type="match status" value="1"/>
</dbReference>
<name>A0A644WGK7_9ZZZZ</name>
<dbReference type="PIRSF" id="PIRSF004848">
    <property type="entry name" value="YBL036c_PLPDEIII"/>
    <property type="match status" value="1"/>
</dbReference>
<feature type="domain" description="Alanine racemase N-terminal" evidence="2">
    <location>
        <begin position="25"/>
        <end position="225"/>
    </location>
</feature>
<evidence type="ECO:0000259" key="2">
    <source>
        <dbReference type="Pfam" id="PF01168"/>
    </source>
</evidence>
<organism evidence="3">
    <name type="scientific">bioreactor metagenome</name>
    <dbReference type="NCBI Taxonomy" id="1076179"/>
    <lineage>
        <taxon>unclassified sequences</taxon>
        <taxon>metagenomes</taxon>
        <taxon>ecological metagenomes</taxon>
    </lineage>
</organism>
<dbReference type="CDD" id="cd00635">
    <property type="entry name" value="PLPDE_III_YBL036c_like"/>
    <property type="match status" value="1"/>
</dbReference>
<evidence type="ECO:0000313" key="3">
    <source>
        <dbReference type="EMBL" id="MPM02628.1"/>
    </source>
</evidence>
<dbReference type="AlphaFoldDB" id="A0A644WGK7"/>